<keyword evidence="3" id="KW-1185">Reference proteome</keyword>
<gene>
    <name evidence="2" type="ORF">niasHT_023842</name>
</gene>
<proteinExistence type="predicted"/>
<feature type="compositionally biased region" description="Polar residues" evidence="1">
    <location>
        <begin position="183"/>
        <end position="202"/>
    </location>
</feature>
<feature type="region of interest" description="Disordered" evidence="1">
    <location>
        <begin position="174"/>
        <end position="216"/>
    </location>
</feature>
<evidence type="ECO:0000313" key="3">
    <source>
        <dbReference type="Proteomes" id="UP001620626"/>
    </source>
</evidence>
<name>A0ABD2JCP9_9BILA</name>
<dbReference type="EMBL" id="JBICBT010001002">
    <property type="protein sequence ID" value="KAL3088282.1"/>
    <property type="molecule type" value="Genomic_DNA"/>
</dbReference>
<evidence type="ECO:0008006" key="4">
    <source>
        <dbReference type="Google" id="ProtNLM"/>
    </source>
</evidence>
<comment type="caution">
    <text evidence="2">The sequence shown here is derived from an EMBL/GenBank/DDBJ whole genome shotgun (WGS) entry which is preliminary data.</text>
</comment>
<feature type="region of interest" description="Disordered" evidence="1">
    <location>
        <begin position="1"/>
        <end position="70"/>
    </location>
</feature>
<dbReference type="Gene3D" id="2.20.25.240">
    <property type="match status" value="1"/>
</dbReference>
<feature type="compositionally biased region" description="Polar residues" evidence="1">
    <location>
        <begin position="1"/>
        <end position="16"/>
    </location>
</feature>
<evidence type="ECO:0000256" key="1">
    <source>
        <dbReference type="SAM" id="MobiDB-lite"/>
    </source>
</evidence>
<organism evidence="2 3">
    <name type="scientific">Heterodera trifolii</name>
    <dbReference type="NCBI Taxonomy" id="157864"/>
    <lineage>
        <taxon>Eukaryota</taxon>
        <taxon>Metazoa</taxon>
        <taxon>Ecdysozoa</taxon>
        <taxon>Nematoda</taxon>
        <taxon>Chromadorea</taxon>
        <taxon>Rhabditida</taxon>
        <taxon>Tylenchina</taxon>
        <taxon>Tylenchomorpha</taxon>
        <taxon>Tylenchoidea</taxon>
        <taxon>Heteroderidae</taxon>
        <taxon>Heteroderinae</taxon>
        <taxon>Heterodera</taxon>
    </lineage>
</organism>
<dbReference type="AlphaFoldDB" id="A0ABD2JCP9"/>
<evidence type="ECO:0000313" key="2">
    <source>
        <dbReference type="EMBL" id="KAL3088282.1"/>
    </source>
</evidence>
<reference evidence="2 3" key="1">
    <citation type="submission" date="2024-10" db="EMBL/GenBank/DDBJ databases">
        <authorList>
            <person name="Kim D."/>
        </authorList>
    </citation>
    <scope>NUCLEOTIDE SEQUENCE [LARGE SCALE GENOMIC DNA]</scope>
    <source>
        <strain evidence="2">BH-2024</strain>
    </source>
</reference>
<protein>
    <recommendedName>
        <fullName evidence="4">FLYWCH-type domain-containing protein</fullName>
    </recommendedName>
</protein>
<accession>A0ABD2JCP9</accession>
<dbReference type="Proteomes" id="UP001620626">
    <property type="component" value="Unassembled WGS sequence"/>
</dbReference>
<sequence length="420" mass="46449">MQKSQITFAPVSSYTLRKQKRPISRSTEEPPPVLTKGSETEFDSCEEPPPPLLEAETATDGDGSDHAFVQNGSIKSVRDLSVIMSSAAELGRAAEDSAAGCGPPAEPFILESRHLPSWFRNCPGCPPDQNPELLFRGRIAGGPQSGPIVSIECAFCGSPIYNSDCHWERRPTRAESVEKKSTKGSQSSCDLTDNELEPSTSAAEIGGKTKADKTQAKLTTRKKKGIGFDQNYSHQFGLSFPVMFETEDGQRKTHCERITFRGFVYCHVSRQVKTRGGGDSVSYWRCQQRIDQLSSNCTGLIRLEGKNLTFVKGHKHPPDYAATREILANVREEYTRLYLVASRKGRTRHSEQGIVASASNSAPMVLRPFTDRVALRRVTSQTERRANDLTDESTTMETEELIRSITARKELLTVKVSPST</sequence>